<comment type="catalytic activity">
    <reaction evidence="2">
        <text>oxidized coenzyme F420-(gamma-L-Glu)(n) + a quinol + H(+) = reduced coenzyme F420-(gamma-L-Glu)(n) + a quinone</text>
        <dbReference type="Rhea" id="RHEA:39663"/>
        <dbReference type="Rhea" id="RHEA-COMP:12939"/>
        <dbReference type="Rhea" id="RHEA-COMP:14378"/>
        <dbReference type="ChEBI" id="CHEBI:15378"/>
        <dbReference type="ChEBI" id="CHEBI:24646"/>
        <dbReference type="ChEBI" id="CHEBI:132124"/>
        <dbReference type="ChEBI" id="CHEBI:133980"/>
        <dbReference type="ChEBI" id="CHEBI:139511"/>
    </reaction>
</comment>
<accession>A0ABW7W0D2</accession>
<dbReference type="RefSeq" id="WP_397062956.1">
    <property type="nucleotide sequence ID" value="NZ_JBIRYL010000004.1"/>
</dbReference>
<evidence type="ECO:0000313" key="4">
    <source>
        <dbReference type="Proteomes" id="UP001611494"/>
    </source>
</evidence>
<keyword evidence="4" id="KW-1185">Reference proteome</keyword>
<dbReference type="InterPro" id="IPR004378">
    <property type="entry name" value="F420H2_quin_Rdtase"/>
</dbReference>
<comment type="caution">
    <text evidence="3">The sequence shown here is derived from an EMBL/GenBank/DDBJ whole genome shotgun (WGS) entry which is preliminary data.</text>
</comment>
<dbReference type="Pfam" id="PF04075">
    <property type="entry name" value="F420H2_quin_red"/>
    <property type="match status" value="1"/>
</dbReference>
<protein>
    <submittedName>
        <fullName evidence="3">Nitroreductase/quinone reductase family protein</fullName>
    </submittedName>
</protein>
<gene>
    <name evidence="3" type="ORF">ACH49Z_17610</name>
</gene>
<evidence type="ECO:0000313" key="3">
    <source>
        <dbReference type="EMBL" id="MFI2231665.1"/>
    </source>
</evidence>
<dbReference type="InterPro" id="IPR012349">
    <property type="entry name" value="Split_barrel_FMN-bd"/>
</dbReference>
<comment type="similarity">
    <text evidence="1">Belongs to the F420H(2)-dependent quinone reductase family.</text>
</comment>
<organism evidence="3 4">
    <name type="scientific">Nocardia testacea</name>
    <dbReference type="NCBI Taxonomy" id="248551"/>
    <lineage>
        <taxon>Bacteria</taxon>
        <taxon>Bacillati</taxon>
        <taxon>Actinomycetota</taxon>
        <taxon>Actinomycetes</taxon>
        <taxon>Mycobacteriales</taxon>
        <taxon>Nocardiaceae</taxon>
        <taxon>Nocardia</taxon>
    </lineage>
</organism>
<dbReference type="SUPFAM" id="SSF50475">
    <property type="entry name" value="FMN-binding split barrel"/>
    <property type="match status" value="1"/>
</dbReference>
<dbReference type="PANTHER" id="PTHR39428">
    <property type="entry name" value="F420H(2)-DEPENDENT QUINONE REDUCTASE RV1261C"/>
    <property type="match status" value="1"/>
</dbReference>
<proteinExistence type="inferred from homology"/>
<dbReference type="NCBIfam" id="TIGR00026">
    <property type="entry name" value="hi_GC_TIGR00026"/>
    <property type="match status" value="1"/>
</dbReference>
<dbReference type="EMBL" id="JBIRYL010000004">
    <property type="protein sequence ID" value="MFI2231665.1"/>
    <property type="molecule type" value="Genomic_DNA"/>
</dbReference>
<evidence type="ECO:0000256" key="1">
    <source>
        <dbReference type="ARBA" id="ARBA00008710"/>
    </source>
</evidence>
<reference evidence="3 4" key="1">
    <citation type="submission" date="2024-10" db="EMBL/GenBank/DDBJ databases">
        <title>The Natural Products Discovery Center: Release of the First 8490 Sequenced Strains for Exploring Actinobacteria Biosynthetic Diversity.</title>
        <authorList>
            <person name="Kalkreuter E."/>
            <person name="Kautsar S.A."/>
            <person name="Yang D."/>
            <person name="Bader C.D."/>
            <person name="Teijaro C.N."/>
            <person name="Fluegel L."/>
            <person name="Davis C.M."/>
            <person name="Simpson J.R."/>
            <person name="Lauterbach L."/>
            <person name="Steele A.D."/>
            <person name="Gui C."/>
            <person name="Meng S."/>
            <person name="Li G."/>
            <person name="Viehrig K."/>
            <person name="Ye F."/>
            <person name="Su P."/>
            <person name="Kiefer A.F."/>
            <person name="Nichols A."/>
            <person name="Cepeda A.J."/>
            <person name="Yan W."/>
            <person name="Fan B."/>
            <person name="Jiang Y."/>
            <person name="Adhikari A."/>
            <person name="Zheng C.-J."/>
            <person name="Schuster L."/>
            <person name="Cowan T.M."/>
            <person name="Smanski M.J."/>
            <person name="Chevrette M.G."/>
            <person name="De Carvalho L.P.S."/>
            <person name="Shen B."/>
        </authorList>
    </citation>
    <scope>NUCLEOTIDE SEQUENCE [LARGE SCALE GENOMIC DNA]</scope>
    <source>
        <strain evidence="3 4">NPDC019377</strain>
    </source>
</reference>
<sequence length="157" mass="17461">MPSDFTLKAVNAVHRTLLRISFGRLGTEYFGMPALELNTVGRKSGQPRSVMLTAPIVEGEDYIIVASRAGDPTHPAWYLNLRDNPAVEVSFRNGPRRPMTAQILSAEQRAPLWSRITAAYPVYGDYQKRTDREIPLVRLTPAASGTRPRRGRGENLG</sequence>
<dbReference type="Gene3D" id="2.30.110.10">
    <property type="entry name" value="Electron Transport, Fmn-binding Protein, Chain A"/>
    <property type="match status" value="1"/>
</dbReference>
<dbReference type="Proteomes" id="UP001611494">
    <property type="component" value="Unassembled WGS sequence"/>
</dbReference>
<name>A0ABW7W0D2_9NOCA</name>
<dbReference type="PANTHER" id="PTHR39428:SF3">
    <property type="entry name" value="DEAZAFLAVIN-DEPENDENT NITROREDUCTASE"/>
    <property type="match status" value="1"/>
</dbReference>
<evidence type="ECO:0000256" key="2">
    <source>
        <dbReference type="ARBA" id="ARBA00049106"/>
    </source>
</evidence>